<feature type="compositionally biased region" description="Basic and acidic residues" evidence="2">
    <location>
        <begin position="34"/>
        <end position="45"/>
    </location>
</feature>
<feature type="region of interest" description="Disordered" evidence="2">
    <location>
        <begin position="352"/>
        <end position="398"/>
    </location>
</feature>
<dbReference type="PANTHER" id="PTHR48125:SF12">
    <property type="entry name" value="AT HOOK TRANSCRIPTION FACTOR FAMILY-RELATED"/>
    <property type="match status" value="1"/>
</dbReference>
<dbReference type="PANTHER" id="PTHR48125">
    <property type="entry name" value="LP07818P1"/>
    <property type="match status" value="1"/>
</dbReference>
<evidence type="ECO:0000313" key="3">
    <source>
        <dbReference type="EMBL" id="KAJ3489691.1"/>
    </source>
</evidence>
<feature type="region of interest" description="Disordered" evidence="2">
    <location>
        <begin position="456"/>
        <end position="482"/>
    </location>
</feature>
<feature type="compositionally biased region" description="Low complexity" evidence="2">
    <location>
        <begin position="464"/>
        <end position="478"/>
    </location>
</feature>
<evidence type="ECO:0000313" key="4">
    <source>
        <dbReference type="Proteomes" id="UP001148786"/>
    </source>
</evidence>
<evidence type="ECO:0000256" key="1">
    <source>
        <dbReference type="SAM" id="Coils"/>
    </source>
</evidence>
<feature type="coiled-coil region" evidence="1">
    <location>
        <begin position="422"/>
        <end position="452"/>
    </location>
</feature>
<dbReference type="Proteomes" id="UP001148786">
    <property type="component" value="Unassembled WGS sequence"/>
</dbReference>
<name>A0A9W8MPB3_9AGAR</name>
<dbReference type="AlphaFoldDB" id="A0A9W8MPB3"/>
<feature type="region of interest" description="Disordered" evidence="2">
    <location>
        <begin position="165"/>
        <end position="221"/>
    </location>
</feature>
<reference evidence="3" key="1">
    <citation type="submission" date="2022-07" db="EMBL/GenBank/DDBJ databases">
        <title>Genome Sequence of Agrocybe chaxingu.</title>
        <authorList>
            <person name="Buettner E."/>
        </authorList>
    </citation>
    <scope>NUCLEOTIDE SEQUENCE</scope>
    <source>
        <strain evidence="3">MP-N11</strain>
    </source>
</reference>
<protein>
    <submittedName>
        <fullName evidence="3">Uncharacterized protein</fullName>
    </submittedName>
</protein>
<feature type="compositionally biased region" description="Low complexity" evidence="2">
    <location>
        <begin position="356"/>
        <end position="370"/>
    </location>
</feature>
<dbReference type="EMBL" id="JANKHO010002695">
    <property type="protein sequence ID" value="KAJ3489691.1"/>
    <property type="molecule type" value="Genomic_DNA"/>
</dbReference>
<feature type="compositionally biased region" description="Polar residues" evidence="2">
    <location>
        <begin position="389"/>
        <end position="398"/>
    </location>
</feature>
<proteinExistence type="predicted"/>
<sequence length="568" mass="62810">MLPPIQHRYQRNLIPKLNLKDLKRQQDRRRHRERHQESQGADGRRRVTAILPPPPSLPPFVVVPLAPLPSRSSSDVRLPMPPSLPVPMNVGIRTTPMAQTINLGGIPVVINGNALLKLSLRLTSMLVPELTPTPTPTHRPPAVPLPEGGTEILRLTFDMVFNPVPGTVPRPHPTETPAQPLQQAQLQTQGPTPGQVLGAAQQPNPQAQQMQPQQPFAVPNGGTPLDFMMQNFEDQMIDDVLRETFDPSVVDGINRRAREQAQLIMDSAQAPTTVVRCRHLYLNYPLRNGWVGHYLELRASKHRLRRKPKHRRSNNHMLGSLVQALLPPTHFFRSLAEWATQLVEASELHLGRTYGTQPGAPAQPQPEATPAQPPAPSTAAPHDAPPTGAETQPQQQQPRIGLEDMLRTLQQGSTPAPGATPATTLEGVAAQTQRLLQQLNQEQQQLEAFVRALFASPSPGQQNPAPTTAGAAPAAGGPSAEEQQDFEDFFRQAAPTPAERAQQPGRTPFRFFDKRCRTDCWPEALENQSRMHWSMLRWTSELELWKSGWNLGIAKVALLGLRKLEGGR</sequence>
<keyword evidence="4" id="KW-1185">Reference proteome</keyword>
<feature type="compositionally biased region" description="Low complexity" evidence="2">
    <location>
        <begin position="177"/>
        <end position="217"/>
    </location>
</feature>
<organism evidence="3 4">
    <name type="scientific">Agrocybe chaxingu</name>
    <dbReference type="NCBI Taxonomy" id="84603"/>
    <lineage>
        <taxon>Eukaryota</taxon>
        <taxon>Fungi</taxon>
        <taxon>Dikarya</taxon>
        <taxon>Basidiomycota</taxon>
        <taxon>Agaricomycotina</taxon>
        <taxon>Agaricomycetes</taxon>
        <taxon>Agaricomycetidae</taxon>
        <taxon>Agaricales</taxon>
        <taxon>Agaricineae</taxon>
        <taxon>Strophariaceae</taxon>
        <taxon>Agrocybe</taxon>
    </lineage>
</organism>
<feature type="region of interest" description="Disordered" evidence="2">
    <location>
        <begin position="16"/>
        <end position="53"/>
    </location>
</feature>
<gene>
    <name evidence="3" type="ORF">NLJ89_g11503</name>
</gene>
<evidence type="ECO:0000256" key="2">
    <source>
        <dbReference type="SAM" id="MobiDB-lite"/>
    </source>
</evidence>
<keyword evidence="1" id="KW-0175">Coiled coil</keyword>
<comment type="caution">
    <text evidence="3">The sequence shown here is derived from an EMBL/GenBank/DDBJ whole genome shotgun (WGS) entry which is preliminary data.</text>
</comment>
<accession>A0A9W8MPB3</accession>